<dbReference type="OrthoDB" id="6064205at2759"/>
<evidence type="ECO:0000313" key="3">
    <source>
        <dbReference type="EMBL" id="CAG2243880.1"/>
    </source>
</evidence>
<name>A0A8S3UNM8_MYTED</name>
<dbReference type="Gene3D" id="3.30.160.60">
    <property type="entry name" value="Classic Zinc Finger"/>
    <property type="match status" value="1"/>
</dbReference>
<dbReference type="Gene3D" id="2.120.10.30">
    <property type="entry name" value="TolB, C-terminal domain"/>
    <property type="match status" value="2"/>
</dbReference>
<proteinExistence type="predicted"/>
<dbReference type="PROSITE" id="PS50119">
    <property type="entry name" value="ZF_BBOX"/>
    <property type="match status" value="1"/>
</dbReference>
<dbReference type="InterPro" id="IPR011042">
    <property type="entry name" value="6-blade_b-propeller_TolB-like"/>
</dbReference>
<dbReference type="SUPFAM" id="SSF57845">
    <property type="entry name" value="B-box zinc-binding domain"/>
    <property type="match status" value="1"/>
</dbReference>
<feature type="domain" description="B box-type" evidence="2">
    <location>
        <begin position="383"/>
        <end position="419"/>
    </location>
</feature>
<protein>
    <submittedName>
        <fullName evidence="3">TRIM7</fullName>
    </submittedName>
</protein>
<dbReference type="GO" id="GO:0008270">
    <property type="term" value="F:zinc ion binding"/>
    <property type="evidence" value="ECO:0007669"/>
    <property type="project" value="UniProtKB-KW"/>
</dbReference>
<evidence type="ECO:0000259" key="2">
    <source>
        <dbReference type="PROSITE" id="PS50119"/>
    </source>
</evidence>
<comment type="caution">
    <text evidence="3">The sequence shown here is derived from an EMBL/GenBank/DDBJ whole genome shotgun (WGS) entry which is preliminary data.</text>
</comment>
<dbReference type="CDD" id="cd19756">
    <property type="entry name" value="Bbox2"/>
    <property type="match status" value="1"/>
</dbReference>
<dbReference type="SUPFAM" id="SSF101898">
    <property type="entry name" value="NHL repeat"/>
    <property type="match status" value="2"/>
</dbReference>
<keyword evidence="4" id="KW-1185">Reference proteome</keyword>
<keyword evidence="1" id="KW-0479">Metal-binding</keyword>
<dbReference type="AlphaFoldDB" id="A0A8S3UNM8"/>
<dbReference type="InterPro" id="IPR000315">
    <property type="entry name" value="Znf_B-box"/>
</dbReference>
<organism evidence="3 4">
    <name type="scientific">Mytilus edulis</name>
    <name type="common">Blue mussel</name>
    <dbReference type="NCBI Taxonomy" id="6550"/>
    <lineage>
        <taxon>Eukaryota</taxon>
        <taxon>Metazoa</taxon>
        <taxon>Spiralia</taxon>
        <taxon>Lophotrochozoa</taxon>
        <taxon>Mollusca</taxon>
        <taxon>Bivalvia</taxon>
        <taxon>Autobranchia</taxon>
        <taxon>Pteriomorphia</taxon>
        <taxon>Mytilida</taxon>
        <taxon>Mytiloidea</taxon>
        <taxon>Mytilidae</taxon>
        <taxon>Mytilinae</taxon>
        <taxon>Mytilus</taxon>
    </lineage>
</organism>
<sequence>MLYQLEEKCKTSEIGSKSEDLSKTLDLLLNCQRSKRADLLLGTLNTFQDADVHQDQTACFPRFVMGRPLSPKLIEKFGSFREETVVYPNEEIELLLKSSHITSLQMIKRIVEISDEKFYVIDESSLYCVEIKKGEKLHIKKIVDIKAVDISFDITKTKEILIAMAKEGKIMVLKPSLKMKLFFSRSGFSPSAIHITKDDKVIVGVREEGELEVSSDEDSRRQIIVFDKNGQEENVFEYDKKGKRIISTPMRIKTNTDEDMLIIDMTSNFEGRIVFLTKNGNVSWMYKGEESPYSLFNPYDLVVTARDNAIISDIANQAFHILNSYGKLIKIQRSIDIGISLPYSMSMNRRGDLFVETYPDSVDQTYVGTSIEYSYKEIEYGKCSWHINQDTNLYCKDCSSLVCPKCVSETHQQHVLIDTDQIYTEKESQLSNLIELYKLKITSNTNINKIFQNKYDESKGTIIKRKEDIAKILDDHSTKMLYQLEEKCKNTDFDSELEDLNKTLDILLKCRQSRRGDLLLDTLKTIQDTEIQHDLAACFPRFVMGRPISRKIIEKFGSFKEETVLDPNEEIILKLKSSHVTSLKMIKRIVEDLGGTFYVIDESSLYRVVLKKGEKLQTKKITDIKAFDISFFKCNEILIAMQTEGKIMILKQSLNMKLFHSFSGLLPRAIHRTKDDKVIVGVREAGELLLSPGEDCKRQIIILDINGLEENVFEYDKDGQRIVSMPMKIKTNSDDDMLIIDMISKLEGRIVFLTKNGNVSWVYNAAESSYSLFKPWDLVVTSRDNAIISDITNQAFHILNSKGQLIKMMRSIDIGLSLPFSLLINQEGDLLVGTSIDDSVDTYQHKSTYIFRITVKGI</sequence>
<accession>A0A8S3UNM8</accession>
<dbReference type="Pfam" id="PF00643">
    <property type="entry name" value="zf-B_box"/>
    <property type="match status" value="1"/>
</dbReference>
<keyword evidence="1" id="KW-0862">Zinc</keyword>
<keyword evidence="1" id="KW-0863">Zinc-finger</keyword>
<dbReference type="EMBL" id="CAJPWZ010002718">
    <property type="protein sequence ID" value="CAG2243880.1"/>
    <property type="molecule type" value="Genomic_DNA"/>
</dbReference>
<reference evidence="3" key="1">
    <citation type="submission" date="2021-03" db="EMBL/GenBank/DDBJ databases">
        <authorList>
            <person name="Bekaert M."/>
        </authorList>
    </citation>
    <scope>NUCLEOTIDE SEQUENCE</scope>
</reference>
<evidence type="ECO:0000313" key="4">
    <source>
        <dbReference type="Proteomes" id="UP000683360"/>
    </source>
</evidence>
<evidence type="ECO:0000256" key="1">
    <source>
        <dbReference type="PROSITE-ProRule" id="PRU00024"/>
    </source>
</evidence>
<gene>
    <name evidence="3" type="ORF">MEDL_55984</name>
</gene>
<dbReference type="Proteomes" id="UP000683360">
    <property type="component" value="Unassembled WGS sequence"/>
</dbReference>